<evidence type="ECO:0000256" key="4">
    <source>
        <dbReference type="ARBA" id="ARBA00022989"/>
    </source>
</evidence>
<feature type="transmembrane region" description="Helical" evidence="6">
    <location>
        <begin position="23"/>
        <end position="44"/>
    </location>
</feature>
<evidence type="ECO:0000256" key="5">
    <source>
        <dbReference type="ARBA" id="ARBA00023136"/>
    </source>
</evidence>
<comment type="subcellular location">
    <subcellularLocation>
        <location evidence="1">Membrane</location>
        <topology evidence="1">Multi-pass membrane protein</topology>
    </subcellularLocation>
</comment>
<dbReference type="PANTHER" id="PTHR38459">
    <property type="entry name" value="PROPHAGE BACTOPRENOL-LINKED GLUCOSE TRANSLOCASE HOMOLOG"/>
    <property type="match status" value="1"/>
</dbReference>
<dbReference type="InterPro" id="IPR007267">
    <property type="entry name" value="GtrA_DPMS_TM"/>
</dbReference>
<keyword evidence="3 6" id="KW-0812">Transmembrane</keyword>
<keyword evidence="5 6" id="KW-0472">Membrane</keyword>
<dbReference type="EMBL" id="SAYU02000107">
    <property type="protein sequence ID" value="NHA70192.1"/>
    <property type="molecule type" value="Genomic_DNA"/>
</dbReference>
<dbReference type="AlphaFoldDB" id="A0A8T6R8Z7"/>
<accession>A0A8T6R8Z7</accession>
<evidence type="ECO:0000313" key="9">
    <source>
        <dbReference type="Proteomes" id="UP000287866"/>
    </source>
</evidence>
<evidence type="ECO:0000256" key="2">
    <source>
        <dbReference type="ARBA" id="ARBA00009399"/>
    </source>
</evidence>
<name>A0A8T6R8Z7_9MICO</name>
<organism evidence="8 9">
    <name type="scientific">Phycicoccus flavus</name>
    <dbReference type="NCBI Taxonomy" id="2502783"/>
    <lineage>
        <taxon>Bacteria</taxon>
        <taxon>Bacillati</taxon>
        <taxon>Actinomycetota</taxon>
        <taxon>Actinomycetes</taxon>
        <taxon>Micrococcales</taxon>
        <taxon>Intrasporangiaceae</taxon>
        <taxon>Phycicoccus</taxon>
    </lineage>
</organism>
<evidence type="ECO:0000256" key="1">
    <source>
        <dbReference type="ARBA" id="ARBA00004141"/>
    </source>
</evidence>
<evidence type="ECO:0000313" key="8">
    <source>
        <dbReference type="EMBL" id="NHA70192.1"/>
    </source>
</evidence>
<feature type="domain" description="GtrA/DPMS transmembrane" evidence="7">
    <location>
        <begin position="25"/>
        <end position="143"/>
    </location>
</feature>
<dbReference type="Pfam" id="PF04138">
    <property type="entry name" value="GtrA_DPMS_TM"/>
    <property type="match status" value="1"/>
</dbReference>
<reference evidence="8" key="1">
    <citation type="submission" date="2020-03" db="EMBL/GenBank/DDBJ databases">
        <title>Phycicoccus flavus sp. nov., a novel endophytic actinobacterium isolated from branch of Kandelia candel.</title>
        <authorList>
            <person name="Tuo L."/>
        </authorList>
    </citation>
    <scope>NUCLEOTIDE SEQUENCE</scope>
    <source>
        <strain evidence="8">CMS6Z-2</strain>
    </source>
</reference>
<dbReference type="Proteomes" id="UP000287866">
    <property type="component" value="Unassembled WGS sequence"/>
</dbReference>
<comment type="caution">
    <text evidence="8">The sequence shown here is derived from an EMBL/GenBank/DDBJ whole genome shotgun (WGS) entry which is preliminary data.</text>
</comment>
<gene>
    <name evidence="8" type="ORF">EPD83_019360</name>
</gene>
<dbReference type="PANTHER" id="PTHR38459:SF1">
    <property type="entry name" value="PROPHAGE BACTOPRENOL-LINKED GLUCOSE TRANSLOCASE HOMOLOG"/>
    <property type="match status" value="1"/>
</dbReference>
<comment type="similarity">
    <text evidence="2">Belongs to the GtrA family.</text>
</comment>
<feature type="transmembrane region" description="Helical" evidence="6">
    <location>
        <begin position="121"/>
        <end position="142"/>
    </location>
</feature>
<dbReference type="GO" id="GO:0005886">
    <property type="term" value="C:plasma membrane"/>
    <property type="evidence" value="ECO:0007669"/>
    <property type="project" value="TreeGrafter"/>
</dbReference>
<evidence type="ECO:0000259" key="7">
    <source>
        <dbReference type="Pfam" id="PF04138"/>
    </source>
</evidence>
<feature type="transmembrane region" description="Helical" evidence="6">
    <location>
        <begin position="50"/>
        <end position="68"/>
    </location>
</feature>
<feature type="transmembrane region" description="Helical" evidence="6">
    <location>
        <begin position="89"/>
        <end position="109"/>
    </location>
</feature>
<keyword evidence="4 6" id="KW-1133">Transmembrane helix</keyword>
<dbReference type="RefSeq" id="WP_164896180.1">
    <property type="nucleotide sequence ID" value="NZ_SAYU02000107.1"/>
</dbReference>
<keyword evidence="9" id="KW-1185">Reference proteome</keyword>
<evidence type="ECO:0000256" key="6">
    <source>
        <dbReference type="SAM" id="Phobius"/>
    </source>
</evidence>
<proteinExistence type="inferred from homology"/>
<sequence>MTTATAPGTVRRDGAGRRLTREVVTFLVVGAGTTALHLGGFVLLRLVTPSQVANAVALLVAAVVNTWANRRFTFGIRGRDGVARHQVQGLVVFVLTLGMTSGGLALLAAAAPGAPAWTETMVVAVTTVAATAVKYAAMRWWVFRRADALSRSGRAGRAGTSPR</sequence>
<evidence type="ECO:0000256" key="3">
    <source>
        <dbReference type="ARBA" id="ARBA00022692"/>
    </source>
</evidence>
<dbReference type="GO" id="GO:0000271">
    <property type="term" value="P:polysaccharide biosynthetic process"/>
    <property type="evidence" value="ECO:0007669"/>
    <property type="project" value="InterPro"/>
</dbReference>
<dbReference type="InterPro" id="IPR051401">
    <property type="entry name" value="GtrA_CellWall_Glycosyl"/>
</dbReference>
<protein>
    <recommendedName>
        <fullName evidence="7">GtrA/DPMS transmembrane domain-containing protein</fullName>
    </recommendedName>
</protein>